<reference evidence="2" key="2">
    <citation type="submission" date="2022-10" db="EMBL/GenBank/DDBJ databases">
        <authorList>
            <consortium name="ENA_rothamsted_submissions"/>
            <consortium name="culmorum"/>
            <person name="King R."/>
        </authorList>
    </citation>
    <scope>NUCLEOTIDE SEQUENCE</scope>
</reference>
<keyword evidence="1" id="KW-0732">Signal</keyword>
<proteinExistence type="predicted"/>
<dbReference type="Proteomes" id="UP001153620">
    <property type="component" value="Chromosome 1"/>
</dbReference>
<dbReference type="OrthoDB" id="7674957at2759"/>
<feature type="chain" id="PRO_5040514134" evidence="1">
    <location>
        <begin position="29"/>
        <end position="114"/>
    </location>
</feature>
<feature type="signal peptide" evidence="1">
    <location>
        <begin position="1"/>
        <end position="28"/>
    </location>
</feature>
<sequence length="114" mass="13081">MVNLSKMTSRIALPLLIVLLATVTNIFARPHHAPQPYAHPAVLENEAIESQYPSYFKNPFYKTPRVRTHLARHSWLAYGEQPVENRIADAVPRKEIYKLLTHAGLVSRDEYPYA</sequence>
<reference evidence="2" key="1">
    <citation type="submission" date="2022-01" db="EMBL/GenBank/DDBJ databases">
        <authorList>
            <person name="King R."/>
        </authorList>
    </citation>
    <scope>NUCLEOTIDE SEQUENCE</scope>
</reference>
<evidence type="ECO:0000256" key="1">
    <source>
        <dbReference type="SAM" id="SignalP"/>
    </source>
</evidence>
<evidence type="ECO:0000313" key="2">
    <source>
        <dbReference type="EMBL" id="CAG9797261.1"/>
    </source>
</evidence>
<name>A0A9N9WJ14_9DIPT</name>
<protein>
    <submittedName>
        <fullName evidence="2">Uncharacterized protein</fullName>
    </submittedName>
</protein>
<keyword evidence="3" id="KW-1185">Reference proteome</keyword>
<dbReference type="EMBL" id="OU895877">
    <property type="protein sequence ID" value="CAG9797261.1"/>
    <property type="molecule type" value="Genomic_DNA"/>
</dbReference>
<dbReference type="AlphaFoldDB" id="A0A9N9WJ14"/>
<gene>
    <name evidence="2" type="ORF">CHIRRI_LOCUS261</name>
</gene>
<evidence type="ECO:0000313" key="3">
    <source>
        <dbReference type="Proteomes" id="UP001153620"/>
    </source>
</evidence>
<accession>A0A9N9WJ14</accession>
<organism evidence="2 3">
    <name type="scientific">Chironomus riparius</name>
    <dbReference type="NCBI Taxonomy" id="315576"/>
    <lineage>
        <taxon>Eukaryota</taxon>
        <taxon>Metazoa</taxon>
        <taxon>Ecdysozoa</taxon>
        <taxon>Arthropoda</taxon>
        <taxon>Hexapoda</taxon>
        <taxon>Insecta</taxon>
        <taxon>Pterygota</taxon>
        <taxon>Neoptera</taxon>
        <taxon>Endopterygota</taxon>
        <taxon>Diptera</taxon>
        <taxon>Nematocera</taxon>
        <taxon>Chironomoidea</taxon>
        <taxon>Chironomidae</taxon>
        <taxon>Chironominae</taxon>
        <taxon>Chironomus</taxon>
    </lineage>
</organism>